<dbReference type="Gramene" id="Pp3c15_5110V3.1">
    <property type="protein sequence ID" value="Pp3c15_5110V3.1"/>
    <property type="gene ID" value="Pp3c15_5110"/>
</dbReference>
<dbReference type="EnsemblPlants" id="Pp3c15_5110V3.1">
    <property type="protein sequence ID" value="Pp3c15_5110V3.1"/>
    <property type="gene ID" value="Pp3c15_5110"/>
</dbReference>
<protein>
    <recommendedName>
        <fullName evidence="5">PGG domain-containing protein</fullName>
    </recommendedName>
</protein>
<dbReference type="PaxDb" id="3218-PP1S83_170V6.1"/>
<dbReference type="Gramene" id="Pp3c15_5110V3.2">
    <property type="protein sequence ID" value="Pp3c15_5110V3.2"/>
    <property type="gene ID" value="Pp3c15_5110"/>
</dbReference>
<proteinExistence type="predicted"/>
<organism evidence="2">
    <name type="scientific">Physcomitrium patens</name>
    <name type="common">Spreading-leaved earth moss</name>
    <name type="synonym">Physcomitrella patens</name>
    <dbReference type="NCBI Taxonomy" id="3218"/>
    <lineage>
        <taxon>Eukaryota</taxon>
        <taxon>Viridiplantae</taxon>
        <taxon>Streptophyta</taxon>
        <taxon>Embryophyta</taxon>
        <taxon>Bryophyta</taxon>
        <taxon>Bryophytina</taxon>
        <taxon>Bryopsida</taxon>
        <taxon>Funariidae</taxon>
        <taxon>Funariales</taxon>
        <taxon>Funariaceae</taxon>
        <taxon>Physcomitrium</taxon>
    </lineage>
</organism>
<reference evidence="3" key="3">
    <citation type="submission" date="2020-12" db="UniProtKB">
        <authorList>
            <consortium name="EnsemblPlants"/>
        </authorList>
    </citation>
    <scope>IDENTIFICATION</scope>
</reference>
<evidence type="ECO:0000256" key="1">
    <source>
        <dbReference type="SAM" id="Phobius"/>
    </source>
</evidence>
<keyword evidence="1" id="KW-1133">Transmembrane helix</keyword>
<evidence type="ECO:0000313" key="4">
    <source>
        <dbReference type="Proteomes" id="UP000006727"/>
    </source>
</evidence>
<keyword evidence="4" id="KW-1185">Reference proteome</keyword>
<dbReference type="InParanoid" id="A0A2K1JC07"/>
<evidence type="ECO:0000313" key="2">
    <source>
        <dbReference type="EMBL" id="PNR39062.1"/>
    </source>
</evidence>
<dbReference type="EMBL" id="ABEU02000015">
    <property type="protein sequence ID" value="PNR39062.1"/>
    <property type="molecule type" value="Genomic_DNA"/>
</dbReference>
<keyword evidence="1" id="KW-0812">Transmembrane</keyword>
<keyword evidence="1" id="KW-0472">Membrane</keyword>
<dbReference type="EnsemblPlants" id="Pp3c15_5110V3.2">
    <property type="protein sequence ID" value="Pp3c15_5110V3.2"/>
    <property type="gene ID" value="Pp3c15_5110"/>
</dbReference>
<evidence type="ECO:0000313" key="3">
    <source>
        <dbReference type="EnsemblPlants" id="Pp3c15_5110V3.1"/>
    </source>
</evidence>
<dbReference type="Proteomes" id="UP000006727">
    <property type="component" value="Chromosome 15"/>
</dbReference>
<sequence length="194" mass="21589">MESVKQQERCRNRVTASVAVGGVGIEMGRALDFPTTFDGESARLSQRALSLRPSCDSRVPWMSQRTGLDYRRSSWDTERLKAAANATMLNHKHVIMLSGSQKRKALREVIYLKNELKGWKTSKLQLDKRLSTLSIALVLVISMLYNGAFSPPGAFVVTTIEVSNTIRISKSELSREPLTVVFFTSAALALRLPC</sequence>
<reference evidence="2 4" key="1">
    <citation type="journal article" date="2008" name="Science">
        <title>The Physcomitrella genome reveals evolutionary insights into the conquest of land by plants.</title>
        <authorList>
            <person name="Rensing S."/>
            <person name="Lang D."/>
            <person name="Zimmer A."/>
            <person name="Terry A."/>
            <person name="Salamov A."/>
            <person name="Shapiro H."/>
            <person name="Nishiyama T."/>
            <person name="Perroud P.-F."/>
            <person name="Lindquist E."/>
            <person name="Kamisugi Y."/>
            <person name="Tanahashi T."/>
            <person name="Sakakibara K."/>
            <person name="Fujita T."/>
            <person name="Oishi K."/>
            <person name="Shin-I T."/>
            <person name="Kuroki Y."/>
            <person name="Toyoda A."/>
            <person name="Suzuki Y."/>
            <person name="Hashimoto A."/>
            <person name="Yamaguchi K."/>
            <person name="Sugano A."/>
            <person name="Kohara Y."/>
            <person name="Fujiyama A."/>
            <person name="Anterola A."/>
            <person name="Aoki S."/>
            <person name="Ashton N."/>
            <person name="Barbazuk W.B."/>
            <person name="Barker E."/>
            <person name="Bennetzen J."/>
            <person name="Bezanilla M."/>
            <person name="Blankenship R."/>
            <person name="Cho S.H."/>
            <person name="Dutcher S."/>
            <person name="Estelle M."/>
            <person name="Fawcett J.A."/>
            <person name="Gundlach H."/>
            <person name="Hanada K."/>
            <person name="Heyl A."/>
            <person name="Hicks K.A."/>
            <person name="Hugh J."/>
            <person name="Lohr M."/>
            <person name="Mayer K."/>
            <person name="Melkozernov A."/>
            <person name="Murata T."/>
            <person name="Nelson D."/>
            <person name="Pils B."/>
            <person name="Prigge M."/>
            <person name="Reiss B."/>
            <person name="Renner T."/>
            <person name="Rombauts S."/>
            <person name="Rushton P."/>
            <person name="Sanderfoot A."/>
            <person name="Schween G."/>
            <person name="Shiu S.-H."/>
            <person name="Stueber K."/>
            <person name="Theodoulou F.L."/>
            <person name="Tu H."/>
            <person name="Van de Peer Y."/>
            <person name="Verrier P.J."/>
            <person name="Waters E."/>
            <person name="Wood A."/>
            <person name="Yang L."/>
            <person name="Cove D."/>
            <person name="Cuming A."/>
            <person name="Hasebe M."/>
            <person name="Lucas S."/>
            <person name="Mishler D.B."/>
            <person name="Reski R."/>
            <person name="Grigoriev I."/>
            <person name="Quatrano R.S."/>
            <person name="Boore J.L."/>
        </authorList>
    </citation>
    <scope>NUCLEOTIDE SEQUENCE [LARGE SCALE GENOMIC DNA]</scope>
    <source>
        <strain evidence="3 4">cv. Gransden 2004</strain>
    </source>
</reference>
<evidence type="ECO:0008006" key="5">
    <source>
        <dbReference type="Google" id="ProtNLM"/>
    </source>
</evidence>
<accession>A0A2K1JC07</accession>
<feature type="transmembrane region" description="Helical" evidence="1">
    <location>
        <begin position="130"/>
        <end position="148"/>
    </location>
</feature>
<reference evidence="2 4" key="2">
    <citation type="journal article" date="2018" name="Plant J.">
        <title>The Physcomitrella patens chromosome-scale assembly reveals moss genome structure and evolution.</title>
        <authorList>
            <person name="Lang D."/>
            <person name="Ullrich K.K."/>
            <person name="Murat F."/>
            <person name="Fuchs J."/>
            <person name="Jenkins J."/>
            <person name="Haas F.B."/>
            <person name="Piednoel M."/>
            <person name="Gundlach H."/>
            <person name="Van Bel M."/>
            <person name="Meyberg R."/>
            <person name="Vives C."/>
            <person name="Morata J."/>
            <person name="Symeonidi A."/>
            <person name="Hiss M."/>
            <person name="Muchero W."/>
            <person name="Kamisugi Y."/>
            <person name="Saleh O."/>
            <person name="Blanc G."/>
            <person name="Decker E.L."/>
            <person name="van Gessel N."/>
            <person name="Grimwood J."/>
            <person name="Hayes R.D."/>
            <person name="Graham S.W."/>
            <person name="Gunter L.E."/>
            <person name="McDaniel S.F."/>
            <person name="Hoernstein S.N.W."/>
            <person name="Larsson A."/>
            <person name="Li F.W."/>
            <person name="Perroud P.F."/>
            <person name="Phillips J."/>
            <person name="Ranjan P."/>
            <person name="Rokshar D.S."/>
            <person name="Rothfels C.J."/>
            <person name="Schneider L."/>
            <person name="Shu S."/>
            <person name="Stevenson D.W."/>
            <person name="Thummler F."/>
            <person name="Tillich M."/>
            <person name="Villarreal Aguilar J.C."/>
            <person name="Widiez T."/>
            <person name="Wong G.K."/>
            <person name="Wymore A."/>
            <person name="Zhang Y."/>
            <person name="Zimmer A.D."/>
            <person name="Quatrano R.S."/>
            <person name="Mayer K.F.X."/>
            <person name="Goodstein D."/>
            <person name="Casacuberta J.M."/>
            <person name="Vandepoele K."/>
            <person name="Reski R."/>
            <person name="Cuming A.C."/>
            <person name="Tuskan G.A."/>
            <person name="Maumus F."/>
            <person name="Salse J."/>
            <person name="Schmutz J."/>
            <person name="Rensing S.A."/>
        </authorList>
    </citation>
    <scope>NUCLEOTIDE SEQUENCE [LARGE SCALE GENOMIC DNA]</scope>
    <source>
        <strain evidence="3 4">cv. Gransden 2004</strain>
    </source>
</reference>
<gene>
    <name evidence="2" type="ORF">PHYPA_019340</name>
</gene>
<dbReference type="AlphaFoldDB" id="A0A2K1JC07"/>
<name>A0A2K1JC07_PHYPA</name>